<comment type="caution">
    <text evidence="1">The sequence shown here is derived from an EMBL/GenBank/DDBJ whole genome shotgun (WGS) entry which is preliminary data.</text>
</comment>
<keyword evidence="1" id="KW-0378">Hydrolase</keyword>
<accession>A0ACB8SEW3</accession>
<dbReference type="Proteomes" id="UP000814140">
    <property type="component" value="Unassembled WGS sequence"/>
</dbReference>
<reference evidence="1" key="1">
    <citation type="submission" date="2021-03" db="EMBL/GenBank/DDBJ databases">
        <authorList>
            <consortium name="DOE Joint Genome Institute"/>
            <person name="Ahrendt S."/>
            <person name="Looney B.P."/>
            <person name="Miyauchi S."/>
            <person name="Morin E."/>
            <person name="Drula E."/>
            <person name="Courty P.E."/>
            <person name="Chicoki N."/>
            <person name="Fauchery L."/>
            <person name="Kohler A."/>
            <person name="Kuo A."/>
            <person name="Labutti K."/>
            <person name="Pangilinan J."/>
            <person name="Lipzen A."/>
            <person name="Riley R."/>
            <person name="Andreopoulos W."/>
            <person name="He G."/>
            <person name="Johnson J."/>
            <person name="Barry K.W."/>
            <person name="Grigoriev I.V."/>
            <person name="Nagy L."/>
            <person name="Hibbett D."/>
            <person name="Henrissat B."/>
            <person name="Matheny P.B."/>
            <person name="Labbe J."/>
            <person name="Martin F."/>
        </authorList>
    </citation>
    <scope>NUCLEOTIDE SEQUENCE</scope>
    <source>
        <strain evidence="1">HHB10654</strain>
    </source>
</reference>
<name>A0ACB8SEW3_9AGAM</name>
<organism evidence="1 2">
    <name type="scientific">Artomyces pyxidatus</name>
    <dbReference type="NCBI Taxonomy" id="48021"/>
    <lineage>
        <taxon>Eukaryota</taxon>
        <taxon>Fungi</taxon>
        <taxon>Dikarya</taxon>
        <taxon>Basidiomycota</taxon>
        <taxon>Agaricomycotina</taxon>
        <taxon>Agaricomycetes</taxon>
        <taxon>Russulales</taxon>
        <taxon>Auriscalpiaceae</taxon>
        <taxon>Artomyces</taxon>
    </lineage>
</organism>
<proteinExistence type="predicted"/>
<gene>
    <name evidence="1" type="ORF">BV25DRAFT_1937704</name>
</gene>
<reference evidence="1" key="2">
    <citation type="journal article" date="2022" name="New Phytol.">
        <title>Evolutionary transition to the ectomycorrhizal habit in the genomes of a hyperdiverse lineage of mushroom-forming fungi.</title>
        <authorList>
            <person name="Looney B."/>
            <person name="Miyauchi S."/>
            <person name="Morin E."/>
            <person name="Drula E."/>
            <person name="Courty P.E."/>
            <person name="Kohler A."/>
            <person name="Kuo A."/>
            <person name="LaButti K."/>
            <person name="Pangilinan J."/>
            <person name="Lipzen A."/>
            <person name="Riley R."/>
            <person name="Andreopoulos W."/>
            <person name="He G."/>
            <person name="Johnson J."/>
            <person name="Nolan M."/>
            <person name="Tritt A."/>
            <person name="Barry K.W."/>
            <person name="Grigoriev I.V."/>
            <person name="Nagy L.G."/>
            <person name="Hibbett D."/>
            <person name="Henrissat B."/>
            <person name="Matheny P.B."/>
            <person name="Labbe J."/>
            <person name="Martin F.M."/>
        </authorList>
    </citation>
    <scope>NUCLEOTIDE SEQUENCE</scope>
    <source>
        <strain evidence="1">HHB10654</strain>
    </source>
</reference>
<evidence type="ECO:0000313" key="2">
    <source>
        <dbReference type="Proteomes" id="UP000814140"/>
    </source>
</evidence>
<keyword evidence="2" id="KW-1185">Reference proteome</keyword>
<evidence type="ECO:0000313" key="1">
    <source>
        <dbReference type="EMBL" id="KAI0054732.1"/>
    </source>
</evidence>
<dbReference type="EMBL" id="MU277356">
    <property type="protein sequence ID" value="KAI0054732.1"/>
    <property type="molecule type" value="Genomic_DNA"/>
</dbReference>
<sequence length="594" mass="65754">MSSPSGETWSSPQGLETLRNMLRSLIPQWNNGPYEYQLNSTAAILDRRKQIVVAACGEGKTALSYMHLLVMQELIRNPSLPRFGLHIPEGLKPTVLMVTPLSDLGRSQVAEMTNLGIKAVALDAKRVKTAQRPLLKERMKTPEFDSIVRDDTFRKHLVLYVVDECHVVIPWSQSFRKCYGDIGDVCSRIPPDVPTVIYCQSIELGDRVAEYLYRLRPPGADRMKNIRTYNALHSDEDNAKTLREFENDPEAFVVIATIKFGMGIDVRCAQVVINLGLPESAEATLQQIGRAGRNPLVDALGITYLEMKLVADALTAAGKGKRRAKSSATKKPKKAQAKPKQKNVATSSKAADADDLEGRFVNLEEGLRRLVSCHALEGCLVAEFNQLFGSPGLASHANCLDAQRRLPCSSCSDHEPFVSMPRNPHPSASLSTGNTASMHPATSPSTSVPAAIVTRAASSAQAKDTSMPPAKYAKLTKAMRDHAEKKVDAFMRTRWLRKDISHSDFLPYVCYMPSTMQARLFNDFHMIRSRDDLATLLVGWTHLSDDCDTLYSLVQELNTRYDQAHDKMKAERASKAAATRARNKATKQGAPDLF</sequence>
<protein>
    <submittedName>
        <fullName evidence="1">P-loop containing nucleoside triphosphate hydrolase protein</fullName>
    </submittedName>
</protein>